<dbReference type="AlphaFoldDB" id="A0A0C3AWM7"/>
<gene>
    <name evidence="1" type="ORF">PILCRDRAFT_824300</name>
</gene>
<reference evidence="2" key="2">
    <citation type="submission" date="2015-01" db="EMBL/GenBank/DDBJ databases">
        <title>Evolutionary Origins and Diversification of the Mycorrhizal Mutualists.</title>
        <authorList>
            <consortium name="DOE Joint Genome Institute"/>
            <consortium name="Mycorrhizal Genomics Consortium"/>
            <person name="Kohler A."/>
            <person name="Kuo A."/>
            <person name="Nagy L.G."/>
            <person name="Floudas D."/>
            <person name="Copeland A."/>
            <person name="Barry K.W."/>
            <person name="Cichocki N."/>
            <person name="Veneault-Fourrey C."/>
            <person name="LaButti K."/>
            <person name="Lindquist E.A."/>
            <person name="Lipzen A."/>
            <person name="Lundell T."/>
            <person name="Morin E."/>
            <person name="Murat C."/>
            <person name="Riley R."/>
            <person name="Ohm R."/>
            <person name="Sun H."/>
            <person name="Tunlid A."/>
            <person name="Henrissat B."/>
            <person name="Grigoriev I.V."/>
            <person name="Hibbett D.S."/>
            <person name="Martin F."/>
        </authorList>
    </citation>
    <scope>NUCLEOTIDE SEQUENCE [LARGE SCALE GENOMIC DNA]</scope>
    <source>
        <strain evidence="2">F 1598</strain>
    </source>
</reference>
<dbReference type="EMBL" id="KN833016">
    <property type="protein sequence ID" value="KIM78418.1"/>
    <property type="molecule type" value="Genomic_DNA"/>
</dbReference>
<name>A0A0C3AWM7_PILCF</name>
<proteinExistence type="predicted"/>
<reference evidence="1 2" key="1">
    <citation type="submission" date="2014-04" db="EMBL/GenBank/DDBJ databases">
        <authorList>
            <consortium name="DOE Joint Genome Institute"/>
            <person name="Kuo A."/>
            <person name="Tarkka M."/>
            <person name="Buscot F."/>
            <person name="Kohler A."/>
            <person name="Nagy L.G."/>
            <person name="Floudas D."/>
            <person name="Copeland A."/>
            <person name="Barry K.W."/>
            <person name="Cichocki N."/>
            <person name="Veneault-Fourrey C."/>
            <person name="LaButti K."/>
            <person name="Lindquist E.A."/>
            <person name="Lipzen A."/>
            <person name="Lundell T."/>
            <person name="Morin E."/>
            <person name="Murat C."/>
            <person name="Sun H."/>
            <person name="Tunlid A."/>
            <person name="Henrissat B."/>
            <person name="Grigoriev I.V."/>
            <person name="Hibbett D.S."/>
            <person name="Martin F."/>
            <person name="Nordberg H.P."/>
            <person name="Cantor M.N."/>
            <person name="Hua S.X."/>
        </authorList>
    </citation>
    <scope>NUCLEOTIDE SEQUENCE [LARGE SCALE GENOMIC DNA]</scope>
    <source>
        <strain evidence="1 2">F 1598</strain>
    </source>
</reference>
<evidence type="ECO:0000313" key="2">
    <source>
        <dbReference type="Proteomes" id="UP000054166"/>
    </source>
</evidence>
<organism evidence="1 2">
    <name type="scientific">Piloderma croceum (strain F 1598)</name>
    <dbReference type="NCBI Taxonomy" id="765440"/>
    <lineage>
        <taxon>Eukaryota</taxon>
        <taxon>Fungi</taxon>
        <taxon>Dikarya</taxon>
        <taxon>Basidiomycota</taxon>
        <taxon>Agaricomycotina</taxon>
        <taxon>Agaricomycetes</taxon>
        <taxon>Agaricomycetidae</taxon>
        <taxon>Atheliales</taxon>
        <taxon>Atheliaceae</taxon>
        <taxon>Piloderma</taxon>
    </lineage>
</organism>
<dbReference type="Proteomes" id="UP000054166">
    <property type="component" value="Unassembled WGS sequence"/>
</dbReference>
<evidence type="ECO:0000313" key="1">
    <source>
        <dbReference type="EMBL" id="KIM78418.1"/>
    </source>
</evidence>
<dbReference type="InParanoid" id="A0A0C3AWM7"/>
<keyword evidence="2" id="KW-1185">Reference proteome</keyword>
<protein>
    <submittedName>
        <fullName evidence="1">Uncharacterized protein</fullName>
    </submittedName>
</protein>
<sequence>MPRITKCRILCQCNSGFCVADRLMKISLFNRLSTSYVEAHVGSRAAEGRRTAEGSSIMSEV</sequence>
<accession>A0A0C3AWM7</accession>
<dbReference type="HOGENOM" id="CLU_2923477_0_0_1"/>